<dbReference type="InterPro" id="IPR050445">
    <property type="entry name" value="Bact_polysacc_biosynth/exp"/>
</dbReference>
<evidence type="ECO:0000256" key="7">
    <source>
        <dbReference type="ARBA" id="ARBA00023137"/>
    </source>
</evidence>
<dbReference type="AlphaFoldDB" id="A0A172TGT9"/>
<accession>A0A172TGT9</accession>
<keyword evidence="7" id="KW-0829">Tyrosine-protein kinase</keyword>
<dbReference type="EMBL" id="CP011388">
    <property type="protein sequence ID" value="ANE46261.1"/>
    <property type="molecule type" value="Genomic_DNA"/>
</dbReference>
<dbReference type="EC" id="2.7.10.2" evidence="2"/>
<protein>
    <recommendedName>
        <fullName evidence="2">non-specific protein-tyrosine kinase</fullName>
        <ecNumber evidence="2">2.7.10.2</ecNumber>
    </recommendedName>
</protein>
<reference evidence="10 11" key="1">
    <citation type="submission" date="2015-01" db="EMBL/GenBank/DDBJ databases">
        <title>Paenibacillus swuensis/DY6/whole genome sequencing.</title>
        <authorList>
            <person name="Kim M.K."/>
            <person name="Srinivasan S."/>
            <person name="Lee J.-J."/>
        </authorList>
    </citation>
    <scope>NUCLEOTIDE SEQUENCE [LARGE SCALE GENOMIC DNA]</scope>
    <source>
        <strain evidence="10 11">DY6</strain>
    </source>
</reference>
<evidence type="ECO:0000259" key="9">
    <source>
        <dbReference type="Pfam" id="PF13614"/>
    </source>
</evidence>
<dbReference type="Gene3D" id="3.40.50.300">
    <property type="entry name" value="P-loop containing nucleotide triphosphate hydrolases"/>
    <property type="match status" value="1"/>
</dbReference>
<evidence type="ECO:0000256" key="4">
    <source>
        <dbReference type="ARBA" id="ARBA00022741"/>
    </source>
</evidence>
<dbReference type="KEGG" id="pswu:SY83_08225"/>
<dbReference type="PANTHER" id="PTHR32309:SF13">
    <property type="entry name" value="FERRIC ENTEROBACTIN TRANSPORT PROTEIN FEPE"/>
    <property type="match status" value="1"/>
</dbReference>
<feature type="domain" description="AAA" evidence="9">
    <location>
        <begin position="58"/>
        <end position="189"/>
    </location>
</feature>
<sequence length="220" mass="23797">MIPLVPSISRAAVKRNLLTFVNPQSRVSEQYRAIRNQIKFFAGEQTVRSVVITSPGIGEGKTTTAVNLAVSMALRGDRVLLVDADLSKPRLHVTFNVPNVSGLSGMLTGKLTLHEAVSHTEIHGLDVLCSGPVHGREAELIASNGVNILLHKARERYDLVMFDCPSVLTVTDTSIMANQCDGVILVINSGRTDKAAALEAKKVLERVKANVIGVVMNKHR</sequence>
<evidence type="ECO:0000256" key="5">
    <source>
        <dbReference type="ARBA" id="ARBA00022777"/>
    </source>
</evidence>
<dbReference type="NCBIfam" id="TIGR01007">
    <property type="entry name" value="eps_fam"/>
    <property type="match status" value="1"/>
</dbReference>
<dbReference type="PANTHER" id="PTHR32309">
    <property type="entry name" value="TYROSINE-PROTEIN KINASE"/>
    <property type="match status" value="1"/>
</dbReference>
<comment type="similarity">
    <text evidence="1">Belongs to the CpsD/CapB family.</text>
</comment>
<proteinExistence type="inferred from homology"/>
<dbReference type="CDD" id="cd05387">
    <property type="entry name" value="BY-kinase"/>
    <property type="match status" value="1"/>
</dbReference>
<dbReference type="GO" id="GO:0005524">
    <property type="term" value="F:ATP binding"/>
    <property type="evidence" value="ECO:0007669"/>
    <property type="project" value="UniProtKB-KW"/>
</dbReference>
<comment type="catalytic activity">
    <reaction evidence="8">
        <text>L-tyrosyl-[protein] + ATP = O-phospho-L-tyrosyl-[protein] + ADP + H(+)</text>
        <dbReference type="Rhea" id="RHEA:10596"/>
        <dbReference type="Rhea" id="RHEA-COMP:10136"/>
        <dbReference type="Rhea" id="RHEA-COMP:20101"/>
        <dbReference type="ChEBI" id="CHEBI:15378"/>
        <dbReference type="ChEBI" id="CHEBI:30616"/>
        <dbReference type="ChEBI" id="CHEBI:46858"/>
        <dbReference type="ChEBI" id="CHEBI:61978"/>
        <dbReference type="ChEBI" id="CHEBI:456216"/>
        <dbReference type="EC" id="2.7.10.2"/>
    </reaction>
</comment>
<dbReference type="Pfam" id="PF13614">
    <property type="entry name" value="AAA_31"/>
    <property type="match status" value="1"/>
</dbReference>
<evidence type="ECO:0000256" key="3">
    <source>
        <dbReference type="ARBA" id="ARBA00022679"/>
    </source>
</evidence>
<dbReference type="InterPro" id="IPR025669">
    <property type="entry name" value="AAA_dom"/>
</dbReference>
<dbReference type="GO" id="GO:0005886">
    <property type="term" value="C:plasma membrane"/>
    <property type="evidence" value="ECO:0007669"/>
    <property type="project" value="TreeGrafter"/>
</dbReference>
<evidence type="ECO:0000313" key="10">
    <source>
        <dbReference type="EMBL" id="ANE46261.1"/>
    </source>
</evidence>
<dbReference type="InterPro" id="IPR005702">
    <property type="entry name" value="Wzc-like_C"/>
</dbReference>
<evidence type="ECO:0000256" key="2">
    <source>
        <dbReference type="ARBA" id="ARBA00011903"/>
    </source>
</evidence>
<keyword evidence="6" id="KW-0067">ATP-binding</keyword>
<evidence type="ECO:0000313" key="11">
    <source>
        <dbReference type="Proteomes" id="UP000076927"/>
    </source>
</evidence>
<keyword evidence="5" id="KW-0418">Kinase</keyword>
<dbReference type="InterPro" id="IPR027417">
    <property type="entry name" value="P-loop_NTPase"/>
</dbReference>
<evidence type="ECO:0000256" key="1">
    <source>
        <dbReference type="ARBA" id="ARBA00007316"/>
    </source>
</evidence>
<name>A0A172TGT9_9BACL</name>
<evidence type="ECO:0000256" key="6">
    <source>
        <dbReference type="ARBA" id="ARBA00022840"/>
    </source>
</evidence>
<organism evidence="10 11">
    <name type="scientific">Paenibacillus swuensis</name>
    <dbReference type="NCBI Taxonomy" id="1178515"/>
    <lineage>
        <taxon>Bacteria</taxon>
        <taxon>Bacillati</taxon>
        <taxon>Bacillota</taxon>
        <taxon>Bacilli</taxon>
        <taxon>Bacillales</taxon>
        <taxon>Paenibacillaceae</taxon>
        <taxon>Paenibacillus</taxon>
    </lineage>
</organism>
<keyword evidence="3" id="KW-0808">Transferase</keyword>
<dbReference type="SUPFAM" id="SSF52540">
    <property type="entry name" value="P-loop containing nucleoside triphosphate hydrolases"/>
    <property type="match status" value="1"/>
</dbReference>
<keyword evidence="4" id="KW-0547">Nucleotide-binding</keyword>
<dbReference type="GO" id="GO:0004715">
    <property type="term" value="F:non-membrane spanning protein tyrosine kinase activity"/>
    <property type="evidence" value="ECO:0007669"/>
    <property type="project" value="UniProtKB-EC"/>
</dbReference>
<dbReference type="Proteomes" id="UP000076927">
    <property type="component" value="Chromosome"/>
</dbReference>
<dbReference type="STRING" id="1178515.SY83_08225"/>
<keyword evidence="11" id="KW-1185">Reference proteome</keyword>
<dbReference type="PATRIC" id="fig|1178515.4.peg.1635"/>
<evidence type="ECO:0000256" key="8">
    <source>
        <dbReference type="ARBA" id="ARBA00051245"/>
    </source>
</evidence>
<gene>
    <name evidence="10" type="ORF">SY83_08225</name>
</gene>